<dbReference type="Gene3D" id="1.10.510.10">
    <property type="entry name" value="Transferase(Phosphotransferase) domain 1"/>
    <property type="match status" value="1"/>
</dbReference>
<evidence type="ECO:0000256" key="1">
    <source>
        <dbReference type="SAM" id="MobiDB-lite"/>
    </source>
</evidence>
<evidence type="ECO:0000313" key="2">
    <source>
        <dbReference type="EMBL" id="EER40797.1"/>
    </source>
</evidence>
<reference evidence="3" key="1">
    <citation type="submission" date="2009-05" db="EMBL/GenBank/DDBJ databases">
        <title>The genome sequence of Ajellomyces capsulatus strain H143.</title>
        <authorList>
            <person name="Champion M."/>
            <person name="Cuomo C.A."/>
            <person name="Ma L.-J."/>
            <person name="Henn M.R."/>
            <person name="Sil A."/>
            <person name="Goldman B."/>
            <person name="Young S.K."/>
            <person name="Kodira C.D."/>
            <person name="Zeng Q."/>
            <person name="Koehrsen M."/>
            <person name="Alvarado L."/>
            <person name="Berlin A.M."/>
            <person name="Borenstein D."/>
            <person name="Chen Z."/>
            <person name="Engels R."/>
            <person name="Freedman E."/>
            <person name="Gellesch M."/>
            <person name="Goldberg J."/>
            <person name="Griggs A."/>
            <person name="Gujja S."/>
            <person name="Heiman D.I."/>
            <person name="Hepburn T.A."/>
            <person name="Howarth C."/>
            <person name="Jen D."/>
            <person name="Larson L."/>
            <person name="Lewis B."/>
            <person name="Mehta T."/>
            <person name="Park D."/>
            <person name="Pearson M."/>
            <person name="Roberts A."/>
            <person name="Saif S."/>
            <person name="Shea T.D."/>
            <person name="Shenoy N."/>
            <person name="Sisk P."/>
            <person name="Stolte C."/>
            <person name="Sykes S."/>
            <person name="Walk T."/>
            <person name="White J."/>
            <person name="Yandava C."/>
            <person name="Klein B."/>
            <person name="McEwen J.G."/>
            <person name="Puccia R."/>
            <person name="Goldman G.H."/>
            <person name="Felipe M.S."/>
            <person name="Nino-Vega G."/>
            <person name="San-Blas G."/>
            <person name="Taylor J.W."/>
            <person name="Mendoza L."/>
            <person name="Galagan J.E."/>
            <person name="Nusbaum C."/>
            <person name="Birren B.W."/>
        </authorList>
    </citation>
    <scope>NUCLEOTIDE SEQUENCE [LARGE SCALE GENOMIC DNA]</scope>
    <source>
        <strain evidence="3">H143</strain>
    </source>
</reference>
<proteinExistence type="predicted"/>
<dbReference type="InterPro" id="IPR011009">
    <property type="entry name" value="Kinase-like_dom_sf"/>
</dbReference>
<dbReference type="HOGENOM" id="CLU_796849_0_0_1"/>
<organism evidence="2 3">
    <name type="scientific">Ajellomyces capsulatus (strain H143)</name>
    <name type="common">Darling's disease fungus</name>
    <name type="synonym">Histoplasma capsulatum</name>
    <dbReference type="NCBI Taxonomy" id="544712"/>
    <lineage>
        <taxon>Eukaryota</taxon>
        <taxon>Fungi</taxon>
        <taxon>Dikarya</taxon>
        <taxon>Ascomycota</taxon>
        <taxon>Pezizomycotina</taxon>
        <taxon>Eurotiomycetes</taxon>
        <taxon>Eurotiomycetidae</taxon>
        <taxon>Onygenales</taxon>
        <taxon>Ajellomycetaceae</taxon>
        <taxon>Histoplasma</taxon>
    </lineage>
</organism>
<feature type="compositionally biased region" description="Polar residues" evidence="1">
    <location>
        <begin position="322"/>
        <end position="331"/>
    </location>
</feature>
<feature type="region of interest" description="Disordered" evidence="1">
    <location>
        <begin position="205"/>
        <end position="232"/>
    </location>
</feature>
<dbReference type="EMBL" id="GG692425">
    <property type="protein sequence ID" value="EER40797.1"/>
    <property type="molecule type" value="Genomic_DNA"/>
</dbReference>
<dbReference type="VEuPathDB" id="FungiDB:HCDG_05386"/>
<dbReference type="AlphaFoldDB" id="C6HG46"/>
<gene>
    <name evidence="2" type="ORF">HCDG_05386</name>
</gene>
<dbReference type="Proteomes" id="UP000002624">
    <property type="component" value="Unassembled WGS sequence"/>
</dbReference>
<feature type="region of interest" description="Disordered" evidence="1">
    <location>
        <begin position="278"/>
        <end position="348"/>
    </location>
</feature>
<protein>
    <submittedName>
        <fullName evidence="2">RNA processing factor 1</fullName>
    </submittedName>
</protein>
<evidence type="ECO:0000313" key="3">
    <source>
        <dbReference type="Proteomes" id="UP000002624"/>
    </source>
</evidence>
<dbReference type="SUPFAM" id="SSF56112">
    <property type="entry name" value="Protein kinase-like (PK-like)"/>
    <property type="match status" value="1"/>
</dbReference>
<name>C6HG46_AJECH</name>
<feature type="compositionally biased region" description="Basic and acidic residues" evidence="1">
    <location>
        <begin position="210"/>
        <end position="232"/>
    </location>
</feature>
<sequence length="348" mass="39482">MASELSFTVHEDPLRVTYPYIEDLSVPTRWLMDIQTKREIQNVVPWVSGVQLKNGESWYAYKEIDRPFYTPGDSVALHVVQLVAVIISKNPYSTTDQDYSPPVMRGILLDYHSEGTLEQALKATDGSNHPWRRWALQIADALYRLRPSNNTHMDLKPSNVVIDNQRNAVLLDISEMPSKRSKLLPSGGMEYKPANKEKRKLLHIKRKKAKDSQSRAERFARKKEEAKNPKLKAERLRRNIPLTLERKRIWDDVGSDVEDGLGASFDVERVKRLKLEEEPRQAKVDEMNAANGSGEQAGESKGADGDDESAQQALLNPAEARTSISHLTPSPQNSPPYSPKDHLRPRKS</sequence>
<dbReference type="STRING" id="544712.C6HG46"/>
<accession>C6HG46</accession>